<protein>
    <recommendedName>
        <fullName evidence="4">ASTRA-associated protein 1</fullName>
    </recommendedName>
</protein>
<accession>A0A9W4SMI0</accession>
<evidence type="ECO:0000313" key="7">
    <source>
        <dbReference type="Proteomes" id="UP001153678"/>
    </source>
</evidence>
<evidence type="ECO:0000256" key="2">
    <source>
        <dbReference type="ARBA" id="ARBA00022737"/>
    </source>
</evidence>
<evidence type="ECO:0000313" key="6">
    <source>
        <dbReference type="EMBL" id="CAI2173795.1"/>
    </source>
</evidence>
<dbReference type="SUPFAM" id="SSF50978">
    <property type="entry name" value="WD40 repeat-like"/>
    <property type="match status" value="1"/>
</dbReference>
<evidence type="ECO:0000256" key="5">
    <source>
        <dbReference type="PROSITE-ProRule" id="PRU00221"/>
    </source>
</evidence>
<dbReference type="PROSITE" id="PS00678">
    <property type="entry name" value="WD_REPEATS_1"/>
    <property type="match status" value="1"/>
</dbReference>
<proteinExistence type="inferred from homology"/>
<organism evidence="6 7">
    <name type="scientific">Funneliformis geosporum</name>
    <dbReference type="NCBI Taxonomy" id="1117311"/>
    <lineage>
        <taxon>Eukaryota</taxon>
        <taxon>Fungi</taxon>
        <taxon>Fungi incertae sedis</taxon>
        <taxon>Mucoromycota</taxon>
        <taxon>Glomeromycotina</taxon>
        <taxon>Glomeromycetes</taxon>
        <taxon>Glomerales</taxon>
        <taxon>Glomeraceae</taxon>
        <taxon>Funneliformis</taxon>
    </lineage>
</organism>
<dbReference type="InterPro" id="IPR036322">
    <property type="entry name" value="WD40_repeat_dom_sf"/>
</dbReference>
<name>A0A9W4SMI0_9GLOM</name>
<dbReference type="InterPro" id="IPR001680">
    <property type="entry name" value="WD40_rpt"/>
</dbReference>
<keyword evidence="1 5" id="KW-0853">WD repeat</keyword>
<sequence>MSGKTDSSTPLIPIYIFRGHKDQINHLEFYQNNTRLISGDAGGIIIIWNMKTMRPTLQFKAHNEGILKCLFLNNKLISHGRDNLLKVWKIDRNSLNDDKRVITEEKIVEIKDDDDEPKLEKSLSVNSLNFCKFDYCFKGENDQDILIALPSSKESAAIDVWNLSNQKRILGFDGKREIGYCMAIKLFQHPTNKSEYLILSAFENGGVILWSFSSNKSKDDDVDEEWFSERLWSVKQHKETVLALDVSKNRKFAISTAGDNKIVKYNFNEDFEKEPLINSITIKSVGIADIKIRTDSKIFATAGWDSKIRVFSSKSMKPLAILSYHKESVYSLAFAHVYSQEDNENTSIDNEIDERVLNHFLVGGGKDRRVSLWEIY</sequence>
<dbReference type="AlphaFoldDB" id="A0A9W4SMI0"/>
<evidence type="ECO:0000256" key="3">
    <source>
        <dbReference type="ARBA" id="ARBA00037931"/>
    </source>
</evidence>
<dbReference type="SMART" id="SM00320">
    <property type="entry name" value="WD40"/>
    <property type="match status" value="5"/>
</dbReference>
<comment type="caution">
    <text evidence="6">The sequence shown here is derived from an EMBL/GenBank/DDBJ whole genome shotgun (WGS) entry which is preliminary data.</text>
</comment>
<dbReference type="Gene3D" id="2.130.10.10">
    <property type="entry name" value="YVTN repeat-like/Quinoprotein amine dehydrogenase"/>
    <property type="match status" value="2"/>
</dbReference>
<gene>
    <name evidence="6" type="ORF">FWILDA_LOCUS6266</name>
</gene>
<dbReference type="OrthoDB" id="7668193at2759"/>
<dbReference type="InterPro" id="IPR019775">
    <property type="entry name" value="WD40_repeat_CS"/>
</dbReference>
<feature type="repeat" description="WD" evidence="5">
    <location>
        <begin position="17"/>
        <end position="58"/>
    </location>
</feature>
<dbReference type="PANTHER" id="PTHR19854:SF1">
    <property type="entry name" value="GUANINE NUCLEOTIDE-BINDING PROTEIN SUBUNIT BETA-LIKE PROTEIN 1"/>
    <property type="match status" value="1"/>
</dbReference>
<reference evidence="6" key="1">
    <citation type="submission" date="2022-08" db="EMBL/GenBank/DDBJ databases">
        <authorList>
            <person name="Kallberg Y."/>
            <person name="Tangrot J."/>
            <person name="Rosling A."/>
        </authorList>
    </citation>
    <scope>NUCLEOTIDE SEQUENCE</scope>
    <source>
        <strain evidence="6">Wild A</strain>
    </source>
</reference>
<keyword evidence="7" id="KW-1185">Reference proteome</keyword>
<dbReference type="Pfam" id="PF00400">
    <property type="entry name" value="WD40"/>
    <property type="match status" value="1"/>
</dbReference>
<dbReference type="PROSITE" id="PS50082">
    <property type="entry name" value="WD_REPEATS_2"/>
    <property type="match status" value="1"/>
</dbReference>
<keyword evidence="2" id="KW-0677">Repeat</keyword>
<evidence type="ECO:0000256" key="4">
    <source>
        <dbReference type="ARBA" id="ARBA00040563"/>
    </source>
</evidence>
<dbReference type="InterPro" id="IPR015943">
    <property type="entry name" value="WD40/YVTN_repeat-like_dom_sf"/>
</dbReference>
<evidence type="ECO:0000256" key="1">
    <source>
        <dbReference type="ARBA" id="ARBA00022574"/>
    </source>
</evidence>
<dbReference type="PANTHER" id="PTHR19854">
    <property type="entry name" value="TRANSDUCIN BETA-LIKE 3"/>
    <property type="match status" value="1"/>
</dbReference>
<comment type="similarity">
    <text evidence="3">Belongs to the WD repeat ASA1 family.</text>
</comment>
<dbReference type="PROSITE" id="PS50294">
    <property type="entry name" value="WD_REPEATS_REGION"/>
    <property type="match status" value="1"/>
</dbReference>
<dbReference type="EMBL" id="CAMKVN010001115">
    <property type="protein sequence ID" value="CAI2173795.1"/>
    <property type="molecule type" value="Genomic_DNA"/>
</dbReference>
<dbReference type="Proteomes" id="UP001153678">
    <property type="component" value="Unassembled WGS sequence"/>
</dbReference>